<sequence length="105" mass="10809">MPVRAAPSPVTAESPPSPSVWTTAVPPSRLALAAVMSPVAPVALPASTSPLTVPSLTASAARLNCGDEEGSHHQPINADQGKQRCPQTSFWFSLCPSSQNPLQPG</sequence>
<proteinExistence type="predicted"/>
<feature type="region of interest" description="Disordered" evidence="1">
    <location>
        <begin position="1"/>
        <end position="21"/>
    </location>
</feature>
<protein>
    <submittedName>
        <fullName evidence="2">Uncharacterized protein</fullName>
    </submittedName>
</protein>
<name>A0ABN9AAV3_9NEOB</name>
<gene>
    <name evidence="2" type="ORF">SPARVUS_LOCUS55192</name>
</gene>
<dbReference type="EMBL" id="CATNWA010000022">
    <property type="protein sequence ID" value="CAI9531762.1"/>
    <property type="molecule type" value="Genomic_DNA"/>
</dbReference>
<evidence type="ECO:0000256" key="1">
    <source>
        <dbReference type="SAM" id="MobiDB-lite"/>
    </source>
</evidence>
<comment type="caution">
    <text evidence="2">The sequence shown here is derived from an EMBL/GenBank/DDBJ whole genome shotgun (WGS) entry which is preliminary data.</text>
</comment>
<evidence type="ECO:0000313" key="3">
    <source>
        <dbReference type="Proteomes" id="UP001162483"/>
    </source>
</evidence>
<accession>A0ABN9AAV3</accession>
<evidence type="ECO:0000313" key="2">
    <source>
        <dbReference type="EMBL" id="CAI9531762.1"/>
    </source>
</evidence>
<keyword evidence="3" id="KW-1185">Reference proteome</keyword>
<dbReference type="Proteomes" id="UP001162483">
    <property type="component" value="Unassembled WGS sequence"/>
</dbReference>
<organism evidence="2 3">
    <name type="scientific">Staurois parvus</name>
    <dbReference type="NCBI Taxonomy" id="386267"/>
    <lineage>
        <taxon>Eukaryota</taxon>
        <taxon>Metazoa</taxon>
        <taxon>Chordata</taxon>
        <taxon>Craniata</taxon>
        <taxon>Vertebrata</taxon>
        <taxon>Euteleostomi</taxon>
        <taxon>Amphibia</taxon>
        <taxon>Batrachia</taxon>
        <taxon>Anura</taxon>
        <taxon>Neobatrachia</taxon>
        <taxon>Ranoidea</taxon>
        <taxon>Ranidae</taxon>
        <taxon>Staurois</taxon>
    </lineage>
</organism>
<reference evidence="2" key="1">
    <citation type="submission" date="2023-05" db="EMBL/GenBank/DDBJ databases">
        <authorList>
            <person name="Stuckert A."/>
        </authorList>
    </citation>
    <scope>NUCLEOTIDE SEQUENCE</scope>
</reference>